<dbReference type="InterPro" id="IPR047992">
    <property type="entry name" value="BREX_PglZ"/>
</dbReference>
<dbReference type="InterPro" id="IPR058882">
    <property type="entry name" value="PglZ_C"/>
</dbReference>
<dbReference type="Pfam" id="PF25861">
    <property type="entry name" value="PglZ_2nd"/>
    <property type="match status" value="1"/>
</dbReference>
<dbReference type="Pfam" id="PF08665">
    <property type="entry name" value="PglZ"/>
    <property type="match status" value="1"/>
</dbReference>
<dbReference type="Pfam" id="PF25863">
    <property type="entry name" value="PglZ_C"/>
    <property type="match status" value="1"/>
</dbReference>
<dbReference type="AlphaFoldDB" id="A0A7W5TSP9"/>
<organism evidence="5 6">
    <name type="scientific">Garicola koreensis</name>
    <dbReference type="NCBI Taxonomy" id="1262554"/>
    <lineage>
        <taxon>Bacteria</taxon>
        <taxon>Bacillati</taxon>
        <taxon>Actinomycetota</taxon>
        <taxon>Actinomycetes</taxon>
        <taxon>Micrococcales</taxon>
        <taxon>Micrococcaceae</taxon>
        <taxon>Garicola</taxon>
    </lineage>
</organism>
<dbReference type="RefSeq" id="WP_183357097.1">
    <property type="nucleotide sequence ID" value="NZ_BAABKR010000005.1"/>
</dbReference>
<proteinExistence type="predicted"/>
<evidence type="ECO:0000313" key="6">
    <source>
        <dbReference type="Proteomes" id="UP000547528"/>
    </source>
</evidence>
<evidence type="ECO:0000259" key="4">
    <source>
        <dbReference type="Pfam" id="PF25863"/>
    </source>
</evidence>
<dbReference type="NCBIfam" id="NF033446">
    <property type="entry name" value="BREX_PglZ_2"/>
    <property type="match status" value="1"/>
</dbReference>
<accession>A0A7W5TSP9</accession>
<gene>
    <name evidence="5" type="ORF">FHX47_000267</name>
</gene>
<evidence type="ECO:0000313" key="5">
    <source>
        <dbReference type="EMBL" id="MBB3666674.1"/>
    </source>
</evidence>
<evidence type="ECO:0008006" key="7">
    <source>
        <dbReference type="Google" id="ProtNLM"/>
    </source>
</evidence>
<dbReference type="InterPro" id="IPR058881">
    <property type="entry name" value="PglZ_2nd"/>
</dbReference>
<dbReference type="InterPro" id="IPR017850">
    <property type="entry name" value="Alkaline_phosphatase_core_sf"/>
</dbReference>
<feature type="compositionally biased region" description="Polar residues" evidence="1">
    <location>
        <begin position="689"/>
        <end position="700"/>
    </location>
</feature>
<feature type="compositionally biased region" description="Basic and acidic residues" evidence="1">
    <location>
        <begin position="677"/>
        <end position="688"/>
    </location>
</feature>
<feature type="domain" description="Alkaline phosphatase-like protein PglZ N-terminal" evidence="3">
    <location>
        <begin position="16"/>
        <end position="107"/>
    </location>
</feature>
<dbReference type="Pfam" id="PF25862">
    <property type="entry name" value="PglZ_1st"/>
    <property type="match status" value="1"/>
</dbReference>
<dbReference type="InterPro" id="IPR058880">
    <property type="entry name" value="PglZ_N"/>
</dbReference>
<comment type="caution">
    <text evidence="5">The sequence shown here is derived from an EMBL/GenBank/DDBJ whole genome shotgun (WGS) entry which is preliminary data.</text>
</comment>
<feature type="domain" description="Alkaline phosphatase-like protein PglZ second" evidence="2">
    <location>
        <begin position="182"/>
        <end position="327"/>
    </location>
</feature>
<feature type="region of interest" description="Disordered" evidence="1">
    <location>
        <begin position="677"/>
        <end position="711"/>
    </location>
</feature>
<keyword evidence="6" id="KW-1185">Reference proteome</keyword>
<evidence type="ECO:0000256" key="1">
    <source>
        <dbReference type="SAM" id="MobiDB-lite"/>
    </source>
</evidence>
<reference evidence="5 6" key="1">
    <citation type="submission" date="2020-08" db="EMBL/GenBank/DDBJ databases">
        <title>Sequencing the genomes of 1000 actinobacteria strains.</title>
        <authorList>
            <person name="Klenk H.-P."/>
        </authorList>
    </citation>
    <scope>NUCLEOTIDE SEQUENCE [LARGE SCALE GENOMIC DNA]</scope>
    <source>
        <strain evidence="5 6">DSM 28238</strain>
    </source>
</reference>
<feature type="domain" description="Alkaline phosphatase-like protein PglZ C-terminal" evidence="4">
    <location>
        <begin position="820"/>
        <end position="920"/>
    </location>
</feature>
<name>A0A7W5TSP9_9MICC</name>
<dbReference type="Proteomes" id="UP000547528">
    <property type="component" value="Unassembled WGS sequence"/>
</dbReference>
<sequence length="923" mass="100068">MTVDASVRLPEATLPIVRQLLESASKKGRREGVLGIRASTMWSGATEFSHHGSDVIVAPCRSALAVREALQDRRSGLWLVILTDRDEADLGTGILTHFQGQTLRNPDPWAAVREQFAASVGVDRQLSSHPRARELATGFLAARGDKPWYPARAGFLTYDHAFASVAMRWFDLGRELPNPGIDDVLRWAIRADRSSRIRELRKQVGDALADAALDWLARRCGRAQPLVSTLLASDRLADLVPLGLASRAVLACPGGSEPWVLLRVQQLQVEEVTPAQVNTLVDAAEQVTRELLMSSNDESQRDVGRVLTRADALIAELRADAGVQDSSVLRRSLTARLGTLGDALHQATQFSTQNVAQVDAPLADRSQLDNVERALADVESHVLAHHRDERRVSRAKDGVRLTRWLAADLTSGEDTRSGSFADHMRRHRDDDAWVDRAYGDAWRGVGDEALSKGLETVLAAVRLRRDAHDRCFAKELAVAAQSRDALPDDVIPLEDVIARTVVPLAREPRPVLMIVADGMSAAVGSEILDDIEHRHDSWLECVPSGAERRSVGVSALPSLTEVSRCSLLSGTLATGQQNAERKGFSALMKAHGLTGGLFHKLSLETSGAGTELAPDVQTAIDDTEDTQVVACVLNTIDDALDRSDPGMDWTADAVSHLRPLLDRARRAGRTVVMTSDHGHVIERRDGHQKSVSATSSNRSRPASDGGGVTDDEIRVVGPRVLLHDGDAVLAVDERLRYGSLKAGYHGGAAPAEVVVPIHVLVTGEPPKGWDLATPQEPDWWRNPLASETTGPATLRRLVLPPSESPTLFDEVEPEPNPRVQDMAADVVRSPTYAAQRERASRISLSDEKITALLRSLIAAPGHRADPASAASALGVAKVQLAGALPMVQRLLNVEQYPVLDRAPDGETVVLDLELLKEQFGVGR</sequence>
<evidence type="ECO:0000259" key="3">
    <source>
        <dbReference type="Pfam" id="PF25862"/>
    </source>
</evidence>
<protein>
    <recommendedName>
        <fullName evidence="7">BREX-2 system phosphatase PglZ</fullName>
    </recommendedName>
</protein>
<dbReference type="SUPFAM" id="SSF53649">
    <property type="entry name" value="Alkaline phosphatase-like"/>
    <property type="match status" value="1"/>
</dbReference>
<evidence type="ECO:0000259" key="2">
    <source>
        <dbReference type="Pfam" id="PF25861"/>
    </source>
</evidence>
<dbReference type="EMBL" id="JACIBT010000001">
    <property type="protein sequence ID" value="MBB3666674.1"/>
    <property type="molecule type" value="Genomic_DNA"/>
</dbReference>